<dbReference type="AlphaFoldDB" id="A0A328PCA2"/>
<sequence length="385" mass="43699">MKILMISPYFYPEGGGAEFYMYQIAKKLSKEHEITILCTTKDLSNPPNIDSDFNIGVLGHHFKISTTPISLTALRDMVSFIKKNDFDLCNINYYLPYFPDMAALACKICKLPSVLTWHNDIYGTGLLRIMSTLYNYTLNKITLNIVDKIVTPSPYCYRESPILTRFKEKVVWVPPGVDLEKYKKTPNIPIHEKYGIPPDYKIILFVGVMDKSTTHKGVKTLIEAFKRLNFDKTCLIMVGKGNMIPQYRKYCQKLNIANKVIFTGFIKEEILINLYRNSELLVLPSTTIQEGFGMVLIEANACGKPVIGSKIGGIKYVIRDGETGLLVPPGDPNALANAMERLLEDERLAKKMGSKGRKMVQKNYTWDRVAKITEKVFERVVYGSS</sequence>
<dbReference type="PANTHER" id="PTHR12526">
    <property type="entry name" value="GLYCOSYLTRANSFERASE"/>
    <property type="match status" value="1"/>
</dbReference>
<dbReference type="InterPro" id="IPR001296">
    <property type="entry name" value="Glyco_trans_1"/>
</dbReference>
<dbReference type="Gene3D" id="3.40.50.2000">
    <property type="entry name" value="Glycogen Phosphorylase B"/>
    <property type="match status" value="2"/>
</dbReference>
<dbReference type="CDD" id="cd03801">
    <property type="entry name" value="GT4_PimA-like"/>
    <property type="match status" value="1"/>
</dbReference>
<reference evidence="3 4" key="1">
    <citation type="submission" date="2018-06" db="EMBL/GenBank/DDBJ databases">
        <title>Draft genome sequence of hyperthermophilic methanogen Methanothermobacter tenebrarum sp. MCM-B 1447.</title>
        <authorList>
            <person name="Pore S.D."/>
            <person name="Dagar S."/>
            <person name="Dhakephalkar P.K."/>
        </authorList>
    </citation>
    <scope>NUCLEOTIDE SEQUENCE [LARGE SCALE GENOMIC DNA]</scope>
    <source>
        <strain evidence="3 4">MCM B 1447</strain>
    </source>
</reference>
<dbReference type="RefSeq" id="WP_112094156.1">
    <property type="nucleotide sequence ID" value="NZ_QLOE01000007.1"/>
</dbReference>
<evidence type="ECO:0000313" key="3">
    <source>
        <dbReference type="EMBL" id="RAO78791.1"/>
    </source>
</evidence>
<evidence type="ECO:0000259" key="2">
    <source>
        <dbReference type="Pfam" id="PF13439"/>
    </source>
</evidence>
<organism evidence="3 4">
    <name type="scientific">Methanothermobacter tenebrarum</name>
    <dbReference type="NCBI Taxonomy" id="680118"/>
    <lineage>
        <taxon>Archaea</taxon>
        <taxon>Methanobacteriati</taxon>
        <taxon>Methanobacteriota</taxon>
        <taxon>Methanomada group</taxon>
        <taxon>Methanobacteria</taxon>
        <taxon>Methanobacteriales</taxon>
        <taxon>Methanobacteriaceae</taxon>
        <taxon>Methanothermobacter</taxon>
    </lineage>
</organism>
<dbReference type="InterPro" id="IPR028098">
    <property type="entry name" value="Glyco_trans_4-like_N"/>
</dbReference>
<gene>
    <name evidence="3" type="ORF">DPC56_05905</name>
</gene>
<dbReference type="EMBL" id="QLOE01000007">
    <property type="protein sequence ID" value="RAO78791.1"/>
    <property type="molecule type" value="Genomic_DNA"/>
</dbReference>
<accession>A0A328PCA2</accession>
<evidence type="ECO:0000259" key="1">
    <source>
        <dbReference type="Pfam" id="PF00534"/>
    </source>
</evidence>
<name>A0A328PCA2_9EURY</name>
<keyword evidence="4" id="KW-1185">Reference proteome</keyword>
<keyword evidence="3" id="KW-0808">Transferase</keyword>
<feature type="domain" description="Glycosyl transferase family 1" evidence="1">
    <location>
        <begin position="190"/>
        <end position="359"/>
    </location>
</feature>
<dbReference type="SUPFAM" id="SSF53756">
    <property type="entry name" value="UDP-Glycosyltransferase/glycogen phosphorylase"/>
    <property type="match status" value="1"/>
</dbReference>
<comment type="caution">
    <text evidence="3">The sequence shown here is derived from an EMBL/GenBank/DDBJ whole genome shotgun (WGS) entry which is preliminary data.</text>
</comment>
<protein>
    <submittedName>
        <fullName evidence="3">Glycosyltransferase family 1 protein</fullName>
    </submittedName>
</protein>
<feature type="domain" description="Glycosyltransferase subfamily 4-like N-terminal" evidence="2">
    <location>
        <begin position="15"/>
        <end position="181"/>
    </location>
</feature>
<dbReference type="Pfam" id="PF00534">
    <property type="entry name" value="Glycos_transf_1"/>
    <property type="match status" value="1"/>
</dbReference>
<evidence type="ECO:0000313" key="4">
    <source>
        <dbReference type="Proteomes" id="UP000249782"/>
    </source>
</evidence>
<dbReference type="OrthoDB" id="132546at2157"/>
<proteinExistence type="predicted"/>
<dbReference type="Proteomes" id="UP000249782">
    <property type="component" value="Unassembled WGS sequence"/>
</dbReference>
<dbReference type="GO" id="GO:0016757">
    <property type="term" value="F:glycosyltransferase activity"/>
    <property type="evidence" value="ECO:0007669"/>
    <property type="project" value="InterPro"/>
</dbReference>
<dbReference type="Pfam" id="PF13439">
    <property type="entry name" value="Glyco_transf_4"/>
    <property type="match status" value="1"/>
</dbReference>